<comment type="caution">
    <text evidence="2">The sequence shown here is derived from an EMBL/GenBank/DDBJ whole genome shotgun (WGS) entry which is preliminary data.</text>
</comment>
<feature type="region of interest" description="Disordered" evidence="1">
    <location>
        <begin position="51"/>
        <end position="103"/>
    </location>
</feature>
<accession>A0A4Y2AAL2</accession>
<evidence type="ECO:0000313" key="2">
    <source>
        <dbReference type="EMBL" id="GBL76921.1"/>
    </source>
</evidence>
<dbReference type="Proteomes" id="UP000499080">
    <property type="component" value="Unassembled WGS sequence"/>
</dbReference>
<dbReference type="EMBL" id="BGPR01000011">
    <property type="protein sequence ID" value="GBL76921.1"/>
    <property type="molecule type" value="Genomic_DNA"/>
</dbReference>
<sequence>MFGVYNPGIYPRPGITNDKKPSITLTYGVTEWPDPILDNTTETKNCAKQIPLQASPMPNPHKEVGPVIGDGTVNQPHHRYYDFKGTEDPFMATSHPRISDQSN</sequence>
<protein>
    <submittedName>
        <fullName evidence="2">Uncharacterized protein</fullName>
    </submittedName>
</protein>
<name>A0A4Y2AAL2_ARAVE</name>
<dbReference type="AlphaFoldDB" id="A0A4Y2AAL2"/>
<organism evidence="2 3">
    <name type="scientific">Araneus ventricosus</name>
    <name type="common">Orbweaver spider</name>
    <name type="synonym">Epeira ventricosa</name>
    <dbReference type="NCBI Taxonomy" id="182803"/>
    <lineage>
        <taxon>Eukaryota</taxon>
        <taxon>Metazoa</taxon>
        <taxon>Ecdysozoa</taxon>
        <taxon>Arthropoda</taxon>
        <taxon>Chelicerata</taxon>
        <taxon>Arachnida</taxon>
        <taxon>Araneae</taxon>
        <taxon>Araneomorphae</taxon>
        <taxon>Entelegynae</taxon>
        <taxon>Araneoidea</taxon>
        <taxon>Araneidae</taxon>
        <taxon>Araneus</taxon>
    </lineage>
</organism>
<reference evidence="2 3" key="1">
    <citation type="journal article" date="2019" name="Sci. Rep.">
        <title>Orb-weaving spider Araneus ventricosus genome elucidates the spidroin gene catalogue.</title>
        <authorList>
            <person name="Kono N."/>
            <person name="Nakamura H."/>
            <person name="Ohtoshi R."/>
            <person name="Moran D.A.P."/>
            <person name="Shinohara A."/>
            <person name="Yoshida Y."/>
            <person name="Fujiwara M."/>
            <person name="Mori M."/>
            <person name="Tomita M."/>
            <person name="Arakawa K."/>
        </authorList>
    </citation>
    <scope>NUCLEOTIDE SEQUENCE [LARGE SCALE GENOMIC DNA]</scope>
</reference>
<gene>
    <name evidence="2" type="ORF">AVEN_12597_1</name>
</gene>
<keyword evidence="3" id="KW-1185">Reference proteome</keyword>
<proteinExistence type="predicted"/>
<evidence type="ECO:0000256" key="1">
    <source>
        <dbReference type="SAM" id="MobiDB-lite"/>
    </source>
</evidence>
<evidence type="ECO:0000313" key="3">
    <source>
        <dbReference type="Proteomes" id="UP000499080"/>
    </source>
</evidence>